<keyword evidence="4" id="KW-0963">Cytoplasm</keyword>
<keyword evidence="6" id="KW-0408">Iron</keyword>
<keyword evidence="8" id="KW-0238">DNA-binding</keyword>
<evidence type="ECO:0000259" key="13">
    <source>
        <dbReference type="PROSITE" id="PS50944"/>
    </source>
</evidence>
<comment type="caution">
    <text evidence="14">The sequence shown here is derived from an EMBL/GenBank/DDBJ whole genome shotgun (WGS) entry which is preliminary data.</text>
</comment>
<comment type="similarity">
    <text evidence="2">Belongs to the DtxR/MntR family.</text>
</comment>
<evidence type="ECO:0000256" key="11">
    <source>
        <dbReference type="ARBA" id="ARBA00023211"/>
    </source>
</evidence>
<dbReference type="InterPro" id="IPR036421">
    <property type="entry name" value="Fe_dep_repressor_sf"/>
</dbReference>
<dbReference type="InterPro" id="IPR008988">
    <property type="entry name" value="Transcriptional_repressor_C"/>
</dbReference>
<dbReference type="InterPro" id="IPR007167">
    <property type="entry name" value="Fe-transptr_FeoA-like"/>
</dbReference>
<keyword evidence="7" id="KW-0805">Transcription regulation</keyword>
<comment type="subunit">
    <text evidence="3">Homodimer.</text>
</comment>
<dbReference type="Gene3D" id="1.10.60.10">
    <property type="entry name" value="Iron dependent repressor, metal binding and dimerisation domain"/>
    <property type="match status" value="1"/>
</dbReference>
<dbReference type="InterPro" id="IPR036390">
    <property type="entry name" value="WH_DNA-bd_sf"/>
</dbReference>
<comment type="subcellular location">
    <subcellularLocation>
        <location evidence="1">Cytoplasm</location>
    </subcellularLocation>
</comment>
<keyword evidence="11" id="KW-0464">Manganese</keyword>
<protein>
    <recommendedName>
        <fullName evidence="12">Manganese transport regulator</fullName>
    </recommendedName>
</protein>
<evidence type="ECO:0000256" key="4">
    <source>
        <dbReference type="ARBA" id="ARBA00022490"/>
    </source>
</evidence>
<evidence type="ECO:0000256" key="3">
    <source>
        <dbReference type="ARBA" id="ARBA00011738"/>
    </source>
</evidence>
<evidence type="ECO:0000256" key="8">
    <source>
        <dbReference type="ARBA" id="ARBA00023125"/>
    </source>
</evidence>
<name>A0A1F6C407_HANXR</name>
<evidence type="ECO:0000256" key="10">
    <source>
        <dbReference type="ARBA" id="ARBA00023163"/>
    </source>
</evidence>
<evidence type="ECO:0000256" key="1">
    <source>
        <dbReference type="ARBA" id="ARBA00004496"/>
    </source>
</evidence>
<sequence length="229" mass="25129">MSQQMMSEERTKLTRVIEDYLKFIYKLQQSGEKVTTSAIAERLNVSAASVTSMVKRLAEMNLLTHAPYHGVGLTPAGARIALEVIRHHRLLELYLTQALGFGWDAVDAEAERLEHVISEEFEAKINEALGNPTLDPHGASIPTKDGEMDQTRYVPLSSASSGQRVVIRQVSDRDPDMLRYMAGIGIGIGMTVEVVDKAPFKGPVTLQVGDGQHALGLELADHIYVTAEC</sequence>
<evidence type="ECO:0000256" key="6">
    <source>
        <dbReference type="ARBA" id="ARBA00023004"/>
    </source>
</evidence>
<evidence type="ECO:0000256" key="5">
    <source>
        <dbReference type="ARBA" id="ARBA00022491"/>
    </source>
</evidence>
<dbReference type="InterPro" id="IPR022689">
    <property type="entry name" value="Iron_dep_repressor"/>
</dbReference>
<keyword evidence="5" id="KW-0678">Repressor</keyword>
<organism evidence="14 15">
    <name type="scientific">Handelsmanbacteria sp. (strain RIFCSPLOWO2_12_FULL_64_10)</name>
    <dbReference type="NCBI Taxonomy" id="1817868"/>
    <lineage>
        <taxon>Bacteria</taxon>
        <taxon>Candidatus Handelsmaniibacteriota</taxon>
    </lineage>
</organism>
<dbReference type="SUPFAM" id="SSF46785">
    <property type="entry name" value="Winged helix' DNA-binding domain"/>
    <property type="match status" value="1"/>
</dbReference>
<evidence type="ECO:0000256" key="9">
    <source>
        <dbReference type="ARBA" id="ARBA00023159"/>
    </source>
</evidence>
<feature type="domain" description="HTH dtxR-type" evidence="13">
    <location>
        <begin position="13"/>
        <end position="74"/>
    </location>
</feature>
<evidence type="ECO:0000256" key="2">
    <source>
        <dbReference type="ARBA" id="ARBA00007871"/>
    </source>
</evidence>
<dbReference type="GO" id="GO:0046914">
    <property type="term" value="F:transition metal ion binding"/>
    <property type="evidence" value="ECO:0007669"/>
    <property type="project" value="InterPro"/>
</dbReference>
<evidence type="ECO:0000313" key="14">
    <source>
        <dbReference type="EMBL" id="OGG43517.1"/>
    </source>
</evidence>
<evidence type="ECO:0000256" key="7">
    <source>
        <dbReference type="ARBA" id="ARBA00023015"/>
    </source>
</evidence>
<accession>A0A1F6C407</accession>
<proteinExistence type="inferred from homology"/>
<dbReference type="InterPro" id="IPR036388">
    <property type="entry name" value="WH-like_DNA-bd_sf"/>
</dbReference>
<dbReference type="InterPro" id="IPR022687">
    <property type="entry name" value="HTH_DTXR"/>
</dbReference>
<dbReference type="SUPFAM" id="SSF47979">
    <property type="entry name" value="Iron-dependent repressor protein, dimerization domain"/>
    <property type="match status" value="1"/>
</dbReference>
<dbReference type="Proteomes" id="UP000178606">
    <property type="component" value="Unassembled WGS sequence"/>
</dbReference>
<keyword evidence="9" id="KW-0010">Activator</keyword>
<dbReference type="PANTHER" id="PTHR33238:SF11">
    <property type="entry name" value="TRANSCRIPTIONAL REGULATOR MNTR"/>
    <property type="match status" value="1"/>
</dbReference>
<dbReference type="AlphaFoldDB" id="A0A1F6C407"/>
<gene>
    <name evidence="14" type="ORF">A3F84_29600</name>
</gene>
<dbReference type="Gene3D" id="2.30.30.90">
    <property type="match status" value="1"/>
</dbReference>
<dbReference type="GO" id="GO:0046983">
    <property type="term" value="F:protein dimerization activity"/>
    <property type="evidence" value="ECO:0007669"/>
    <property type="project" value="InterPro"/>
</dbReference>
<dbReference type="SUPFAM" id="SSF50037">
    <property type="entry name" value="C-terminal domain of transcriptional repressors"/>
    <property type="match status" value="1"/>
</dbReference>
<dbReference type="InterPro" id="IPR038157">
    <property type="entry name" value="FeoA_core_dom"/>
</dbReference>
<dbReference type="PROSITE" id="PS50944">
    <property type="entry name" value="HTH_DTXR"/>
    <property type="match status" value="1"/>
</dbReference>
<dbReference type="GO" id="GO:0003677">
    <property type="term" value="F:DNA binding"/>
    <property type="evidence" value="ECO:0007669"/>
    <property type="project" value="UniProtKB-KW"/>
</dbReference>
<dbReference type="Gene3D" id="1.10.10.10">
    <property type="entry name" value="Winged helix-like DNA-binding domain superfamily/Winged helix DNA-binding domain"/>
    <property type="match status" value="1"/>
</dbReference>
<dbReference type="EMBL" id="MFKF01000433">
    <property type="protein sequence ID" value="OGG43517.1"/>
    <property type="molecule type" value="Genomic_DNA"/>
</dbReference>
<dbReference type="SMART" id="SM00899">
    <property type="entry name" value="FeoA"/>
    <property type="match status" value="1"/>
</dbReference>
<dbReference type="GO" id="GO:0003700">
    <property type="term" value="F:DNA-binding transcription factor activity"/>
    <property type="evidence" value="ECO:0007669"/>
    <property type="project" value="InterPro"/>
</dbReference>
<dbReference type="Pfam" id="PF04023">
    <property type="entry name" value="FeoA"/>
    <property type="match status" value="1"/>
</dbReference>
<dbReference type="Pfam" id="PF02742">
    <property type="entry name" value="Fe_dep_repr_C"/>
    <property type="match status" value="1"/>
</dbReference>
<dbReference type="GO" id="GO:0005737">
    <property type="term" value="C:cytoplasm"/>
    <property type="evidence" value="ECO:0007669"/>
    <property type="project" value="UniProtKB-SubCell"/>
</dbReference>
<dbReference type="InterPro" id="IPR050536">
    <property type="entry name" value="DtxR_MntR_Metal-Reg"/>
</dbReference>
<keyword evidence="10" id="KW-0804">Transcription</keyword>
<dbReference type="Pfam" id="PF01325">
    <property type="entry name" value="Fe_dep_repress"/>
    <property type="match status" value="1"/>
</dbReference>
<reference evidence="14 15" key="1">
    <citation type="journal article" date="2016" name="Nat. Commun.">
        <title>Thousands of microbial genomes shed light on interconnected biogeochemical processes in an aquifer system.</title>
        <authorList>
            <person name="Anantharaman K."/>
            <person name="Brown C.T."/>
            <person name="Hug L.A."/>
            <person name="Sharon I."/>
            <person name="Castelle C.J."/>
            <person name="Probst A.J."/>
            <person name="Thomas B.C."/>
            <person name="Singh A."/>
            <person name="Wilkins M.J."/>
            <person name="Karaoz U."/>
            <person name="Brodie E.L."/>
            <person name="Williams K.H."/>
            <person name="Hubbard S.S."/>
            <person name="Banfield J.F."/>
        </authorList>
    </citation>
    <scope>NUCLEOTIDE SEQUENCE [LARGE SCALE GENOMIC DNA]</scope>
    <source>
        <strain evidence="15">RIFCSPLOWO2_12_FULL_64_10</strain>
    </source>
</reference>
<dbReference type="InterPro" id="IPR001367">
    <property type="entry name" value="Fe_dep_repressor"/>
</dbReference>
<dbReference type="SMART" id="SM00529">
    <property type="entry name" value="HTH_DTXR"/>
    <property type="match status" value="1"/>
</dbReference>
<dbReference type="PANTHER" id="PTHR33238">
    <property type="entry name" value="IRON (METAL) DEPENDENT REPRESSOR, DTXR FAMILY"/>
    <property type="match status" value="1"/>
</dbReference>
<evidence type="ECO:0000256" key="12">
    <source>
        <dbReference type="ARBA" id="ARBA00032593"/>
    </source>
</evidence>
<evidence type="ECO:0000313" key="15">
    <source>
        <dbReference type="Proteomes" id="UP000178606"/>
    </source>
</evidence>